<reference evidence="3 4" key="1">
    <citation type="submission" date="2006-03" db="EMBL/GenBank/DDBJ databases">
        <title>Complete sequence of Rhodopseudomonas palustris BisB5.</title>
        <authorList>
            <consortium name="US DOE Joint Genome Institute"/>
            <person name="Copeland A."/>
            <person name="Lucas S."/>
            <person name="Lapidus A."/>
            <person name="Barry K."/>
            <person name="Detter J.C."/>
            <person name="Glavina del Rio T."/>
            <person name="Hammon N."/>
            <person name="Israni S."/>
            <person name="Dalin E."/>
            <person name="Tice H."/>
            <person name="Pitluck S."/>
            <person name="Chain P."/>
            <person name="Malfatti S."/>
            <person name="Shin M."/>
            <person name="Vergez L."/>
            <person name="Schmutz J."/>
            <person name="Larimer F."/>
            <person name="Land M."/>
            <person name="Hauser L."/>
            <person name="Pelletier D.A."/>
            <person name="Kyrpides N."/>
            <person name="Lykidis A."/>
            <person name="Oda Y."/>
            <person name="Harwood C.S."/>
            <person name="Richardson P."/>
        </authorList>
    </citation>
    <scope>NUCLEOTIDE SEQUENCE [LARGE SCALE GENOMIC DNA]</scope>
    <source>
        <strain evidence="3 4">BisB5</strain>
    </source>
</reference>
<dbReference type="InterPro" id="IPR052039">
    <property type="entry name" value="Caspase-related_regulators"/>
</dbReference>
<feature type="region of interest" description="Disordered" evidence="1">
    <location>
        <begin position="1"/>
        <end position="23"/>
    </location>
</feature>
<dbReference type="Gene3D" id="3.40.50.1460">
    <property type="match status" value="1"/>
</dbReference>
<dbReference type="GO" id="GO:0006508">
    <property type="term" value="P:proteolysis"/>
    <property type="evidence" value="ECO:0007669"/>
    <property type="project" value="InterPro"/>
</dbReference>
<dbReference type="GO" id="GO:0004197">
    <property type="term" value="F:cysteine-type endopeptidase activity"/>
    <property type="evidence" value="ECO:0007669"/>
    <property type="project" value="InterPro"/>
</dbReference>
<feature type="region of interest" description="Disordered" evidence="1">
    <location>
        <begin position="495"/>
        <end position="515"/>
    </location>
</feature>
<dbReference type="InterPro" id="IPR001309">
    <property type="entry name" value="Pept_C14_p20"/>
</dbReference>
<dbReference type="AlphaFoldDB" id="Q13AD4"/>
<evidence type="ECO:0000313" key="4">
    <source>
        <dbReference type="Proteomes" id="UP000001818"/>
    </source>
</evidence>
<accession>Q13AD4</accession>
<sequence length="515" mass="54826">MQLPRAGGEPACAGDRPTAGIDQGKDGPMLRAMLWNAALAATMLLGTQAALAESRVALVVGQSAYRAVPALPNPVNDAKAIEKLLGDAGFEVTAANDLSQTELRQMVGDFAAKVAAKGPDTVALMFYAGHGIQVDGENYLVPVDVDPKREADIPLQAVRLNDVLNTLTSVPTRTRIIMLDACRNNPFPEIKKITGQGLALVDAKTGAPGTFLSFSTSPGAEAEDGGGANSPYTAALLKAGRESGLQIEDTFKRVRLAVNQATSGRQTPWESSSLVDDFRFFGSAEDGIKPEKKRTVEEWKAFLKGKPIEQANELIVSDGSGDAYEAFVSLYAEPPLGTEAKRWLDRFRQMQAWNRAVLANSGPAYRSFLDQYPDSDLTPTAKKLEERQRNKPVPAVAIPAATQASLTPPAIQAAATCPCSTPPAIDKKIDKTKPKRAERAEPPKRTAVKPPRERVYYEDDVEDVVVVRRPPPVYYDPPRGPSISIGGGIRGGGYGGGYGGGPSGGNGGRIGGGRY</sequence>
<dbReference type="PROSITE" id="PS50208">
    <property type="entry name" value="CASPASE_P20"/>
    <property type="match status" value="1"/>
</dbReference>
<dbReference type="InterPro" id="IPR029030">
    <property type="entry name" value="Caspase-like_dom_sf"/>
</dbReference>
<organism evidence="3 4">
    <name type="scientific">Rhodopseudomonas palustris (strain BisB5)</name>
    <dbReference type="NCBI Taxonomy" id="316057"/>
    <lineage>
        <taxon>Bacteria</taxon>
        <taxon>Pseudomonadati</taxon>
        <taxon>Pseudomonadota</taxon>
        <taxon>Alphaproteobacteria</taxon>
        <taxon>Hyphomicrobiales</taxon>
        <taxon>Nitrobacteraceae</taxon>
        <taxon>Rhodopseudomonas</taxon>
    </lineage>
</organism>
<dbReference type="SUPFAM" id="SSF52129">
    <property type="entry name" value="Caspase-like"/>
    <property type="match status" value="1"/>
</dbReference>
<dbReference type="KEGG" id="rpd:RPD_1719"/>
<name>Q13AD4_RHOPS</name>
<dbReference type="Proteomes" id="UP000001818">
    <property type="component" value="Chromosome"/>
</dbReference>
<evidence type="ECO:0000313" key="3">
    <source>
        <dbReference type="EMBL" id="ABE38955.1"/>
    </source>
</evidence>
<feature type="domain" description="Caspase family p20" evidence="2">
    <location>
        <begin position="53"/>
        <end position="186"/>
    </location>
</feature>
<dbReference type="EMBL" id="CP000283">
    <property type="protein sequence ID" value="ABE38955.1"/>
    <property type="molecule type" value="Genomic_DNA"/>
</dbReference>
<dbReference type="PANTHER" id="PTHR22576">
    <property type="entry name" value="MUCOSA ASSOCIATED LYMPHOID TISSUE LYMPHOMA TRANSLOCATION PROTEIN 1/PARACASPASE"/>
    <property type="match status" value="1"/>
</dbReference>
<gene>
    <name evidence="3" type="ordered locus">RPD_1719</name>
</gene>
<feature type="region of interest" description="Disordered" evidence="1">
    <location>
        <begin position="421"/>
        <end position="449"/>
    </location>
</feature>
<dbReference type="HOGENOM" id="CLU_528801_0_0_5"/>
<proteinExistence type="predicted"/>
<dbReference type="PANTHER" id="PTHR22576:SF37">
    <property type="entry name" value="MUCOSA-ASSOCIATED LYMPHOID TISSUE LYMPHOMA TRANSLOCATION PROTEIN 1"/>
    <property type="match status" value="1"/>
</dbReference>
<feature type="compositionally biased region" description="Basic and acidic residues" evidence="1">
    <location>
        <begin position="425"/>
        <end position="449"/>
    </location>
</feature>
<protein>
    <submittedName>
        <fullName evidence="3">Peptidase C14, caspase catalytic subunit p20</fullName>
    </submittedName>
</protein>
<evidence type="ECO:0000259" key="2">
    <source>
        <dbReference type="PROSITE" id="PS50208"/>
    </source>
</evidence>
<dbReference type="eggNOG" id="COG4249">
    <property type="taxonomic scope" value="Bacteria"/>
</dbReference>
<dbReference type="Pfam" id="PF00656">
    <property type="entry name" value="Peptidase_C14"/>
    <property type="match status" value="1"/>
</dbReference>
<evidence type="ECO:0000256" key="1">
    <source>
        <dbReference type="SAM" id="MobiDB-lite"/>
    </source>
</evidence>
<dbReference type="STRING" id="316057.RPD_1719"/>
<dbReference type="InterPro" id="IPR011600">
    <property type="entry name" value="Pept_C14_caspase"/>
</dbReference>